<dbReference type="EC" id="6.3.2.10" evidence="10 11"/>
<dbReference type="Gene3D" id="3.40.1190.10">
    <property type="entry name" value="Mur-like, catalytic domain"/>
    <property type="match status" value="1"/>
</dbReference>
<dbReference type="Proteomes" id="UP000470082">
    <property type="component" value="Unassembled WGS sequence"/>
</dbReference>
<keyword evidence="2 10" id="KW-0436">Ligase</keyword>
<dbReference type="InterPro" id="IPR004101">
    <property type="entry name" value="Mur_ligase_C"/>
</dbReference>
<sequence>MIRRSVKKIAEMLESTAYGNVEQMIEGVQIDSRQVDKNSLFIPMIGQKVDGHSFVEEIKDRVGAVLWQKDHLPYPEGIPYILVEDTTKALQLLSKAYLEQLHCKIYAITGSNGKTSCKDMLCSIFSQEKKTQKTQGNHNNEIGLPLTILEFDEDVEVGILEMGMENRKEIEFLCSLAQPDCTIITTIGSAHMENLGGKYEIAQAKCEIFENMKDYGTLFYNHESKEIEEVLKTLDFKHKKAIPFGKDTSICITSDLKFVKDCMTFTCSCLHSEVKVHALGAHQATNALPCIALALQEGIKEESILKGLSEMEMTKMRTQLIQLGPCKILDDSYKSNPESAMAAIDTLMSLPAKHHIAVLSDMLDLGKDEVALHENIGSYALKSGIDVLICCGPLSKFTAKAYNGQWFETKEECVQILKTYISQDSAILIKGSRAMAMDKIVSALIREE</sequence>
<dbReference type="InterPro" id="IPR005863">
    <property type="entry name" value="UDP-N-AcMur_synth"/>
</dbReference>
<keyword evidence="1 10" id="KW-0963">Cytoplasm</keyword>
<feature type="domain" description="Mur ligase C-terminal" evidence="13">
    <location>
        <begin position="316"/>
        <end position="433"/>
    </location>
</feature>
<dbReference type="GO" id="GO:0071555">
    <property type="term" value="P:cell wall organization"/>
    <property type="evidence" value="ECO:0007669"/>
    <property type="project" value="UniProtKB-KW"/>
</dbReference>
<dbReference type="Pfam" id="PF01225">
    <property type="entry name" value="Mur_ligase"/>
    <property type="match status" value="1"/>
</dbReference>
<evidence type="ECO:0000256" key="11">
    <source>
        <dbReference type="RuleBase" id="RU004136"/>
    </source>
</evidence>
<feature type="binding site" evidence="10">
    <location>
        <begin position="110"/>
        <end position="116"/>
    </location>
    <ligand>
        <name>ATP</name>
        <dbReference type="ChEBI" id="CHEBI:30616"/>
    </ligand>
</feature>
<evidence type="ECO:0000256" key="2">
    <source>
        <dbReference type="ARBA" id="ARBA00022598"/>
    </source>
</evidence>
<dbReference type="NCBIfam" id="TIGR01143">
    <property type="entry name" value="murF"/>
    <property type="match status" value="1"/>
</dbReference>
<comment type="subcellular location">
    <subcellularLocation>
        <location evidence="10 11">Cytoplasm</location>
    </subcellularLocation>
</comment>
<dbReference type="InterPro" id="IPR051046">
    <property type="entry name" value="MurCDEF_CellWall_CoF430Synth"/>
</dbReference>
<evidence type="ECO:0000256" key="8">
    <source>
        <dbReference type="ARBA" id="ARBA00023306"/>
    </source>
</evidence>
<accession>A0A7X2T2Z3</accession>
<dbReference type="GO" id="GO:0008360">
    <property type="term" value="P:regulation of cell shape"/>
    <property type="evidence" value="ECO:0007669"/>
    <property type="project" value="UniProtKB-KW"/>
</dbReference>
<dbReference type="GO" id="GO:0005524">
    <property type="term" value="F:ATP binding"/>
    <property type="evidence" value="ECO:0007669"/>
    <property type="project" value="UniProtKB-UniRule"/>
</dbReference>
<evidence type="ECO:0000313" key="16">
    <source>
        <dbReference type="Proteomes" id="UP000470082"/>
    </source>
</evidence>
<reference evidence="15 16" key="1">
    <citation type="submission" date="2019-08" db="EMBL/GenBank/DDBJ databases">
        <title>In-depth cultivation of the pig gut microbiome towards novel bacterial diversity and tailored functional studies.</title>
        <authorList>
            <person name="Wylensek D."/>
            <person name="Hitch T.C.A."/>
            <person name="Clavel T."/>
        </authorList>
    </citation>
    <scope>NUCLEOTIDE SEQUENCE [LARGE SCALE GENOMIC DNA]</scope>
    <source>
        <strain evidence="15 16">LKV-178-WT-2G</strain>
    </source>
</reference>
<dbReference type="SUPFAM" id="SSF53244">
    <property type="entry name" value="MurD-like peptide ligases, peptide-binding domain"/>
    <property type="match status" value="1"/>
</dbReference>
<dbReference type="HAMAP" id="MF_02019">
    <property type="entry name" value="MurF"/>
    <property type="match status" value="1"/>
</dbReference>
<dbReference type="Pfam" id="PF08245">
    <property type="entry name" value="Mur_ligase_M"/>
    <property type="match status" value="1"/>
</dbReference>
<proteinExistence type="inferred from homology"/>
<evidence type="ECO:0000256" key="5">
    <source>
        <dbReference type="ARBA" id="ARBA00022840"/>
    </source>
</evidence>
<keyword evidence="16" id="KW-1185">Reference proteome</keyword>
<keyword evidence="4 10" id="KW-0547">Nucleotide-binding</keyword>
<dbReference type="UniPathway" id="UPA00219"/>
<dbReference type="GO" id="GO:0009252">
    <property type="term" value="P:peptidoglycan biosynthetic process"/>
    <property type="evidence" value="ECO:0007669"/>
    <property type="project" value="UniProtKB-UniRule"/>
</dbReference>
<dbReference type="SUPFAM" id="SSF53623">
    <property type="entry name" value="MurD-like peptide ligases, catalytic domain"/>
    <property type="match status" value="1"/>
</dbReference>
<keyword evidence="8 10" id="KW-0131">Cell cycle</keyword>
<dbReference type="InterPro" id="IPR000713">
    <property type="entry name" value="Mur_ligase_N"/>
</dbReference>
<evidence type="ECO:0000256" key="1">
    <source>
        <dbReference type="ARBA" id="ARBA00022490"/>
    </source>
</evidence>
<keyword evidence="7 10" id="KW-0573">Peptidoglycan synthesis</keyword>
<dbReference type="PANTHER" id="PTHR43024:SF1">
    <property type="entry name" value="UDP-N-ACETYLMURAMOYL-TRIPEPTIDE--D-ALANYL-D-ALANINE LIGASE"/>
    <property type="match status" value="1"/>
</dbReference>
<protein>
    <recommendedName>
        <fullName evidence="10 11">UDP-N-acetylmuramoyl-tripeptide--D-alanyl-D-alanine ligase</fullName>
        <ecNumber evidence="10 11">6.3.2.10</ecNumber>
    </recommendedName>
    <alternativeName>
        <fullName evidence="10">D-alanyl-D-alanine-adding enzyme</fullName>
    </alternativeName>
</protein>
<dbReference type="Gene3D" id="3.40.1390.10">
    <property type="entry name" value="MurE/MurF, N-terminal domain"/>
    <property type="match status" value="1"/>
</dbReference>
<keyword evidence="6 10" id="KW-0133">Cell shape</keyword>
<name>A0A7X2T2Z3_9FIRM</name>
<dbReference type="GO" id="GO:0047480">
    <property type="term" value="F:UDP-N-acetylmuramoyl-tripeptide-D-alanyl-D-alanine ligase activity"/>
    <property type="evidence" value="ECO:0007669"/>
    <property type="project" value="UniProtKB-UniRule"/>
</dbReference>
<dbReference type="PANTHER" id="PTHR43024">
    <property type="entry name" value="UDP-N-ACETYLMURAMOYL-TRIPEPTIDE--D-ALANYL-D-ALANINE LIGASE"/>
    <property type="match status" value="1"/>
</dbReference>
<evidence type="ECO:0000256" key="4">
    <source>
        <dbReference type="ARBA" id="ARBA00022741"/>
    </source>
</evidence>
<dbReference type="InterPro" id="IPR036565">
    <property type="entry name" value="Mur-like_cat_sf"/>
</dbReference>
<dbReference type="InterPro" id="IPR036615">
    <property type="entry name" value="Mur_ligase_C_dom_sf"/>
</dbReference>
<comment type="pathway">
    <text evidence="10 11">Cell wall biogenesis; peptidoglycan biosynthesis.</text>
</comment>
<comment type="caution">
    <text evidence="15">The sequence shown here is derived from an EMBL/GenBank/DDBJ whole genome shotgun (WGS) entry which is preliminary data.</text>
</comment>
<evidence type="ECO:0000256" key="3">
    <source>
        <dbReference type="ARBA" id="ARBA00022618"/>
    </source>
</evidence>
<dbReference type="GO" id="GO:0005737">
    <property type="term" value="C:cytoplasm"/>
    <property type="evidence" value="ECO:0007669"/>
    <property type="project" value="UniProtKB-SubCell"/>
</dbReference>
<dbReference type="AlphaFoldDB" id="A0A7X2T2Z3"/>
<dbReference type="InterPro" id="IPR013221">
    <property type="entry name" value="Mur_ligase_cen"/>
</dbReference>
<organism evidence="15 16">
    <name type="scientific">Floccifex porci</name>
    <dbReference type="NCBI Taxonomy" id="2606629"/>
    <lineage>
        <taxon>Bacteria</taxon>
        <taxon>Bacillati</taxon>
        <taxon>Bacillota</taxon>
        <taxon>Erysipelotrichia</taxon>
        <taxon>Erysipelotrichales</taxon>
        <taxon>Erysipelotrichaceae</taxon>
        <taxon>Floccifex</taxon>
    </lineage>
</organism>
<keyword evidence="9 10" id="KW-0961">Cell wall biogenesis/degradation</keyword>
<comment type="function">
    <text evidence="10 11">Involved in cell wall formation. Catalyzes the final step in the synthesis of UDP-N-acetylmuramoyl-pentapeptide, the precursor of murein.</text>
</comment>
<evidence type="ECO:0000259" key="13">
    <source>
        <dbReference type="Pfam" id="PF02875"/>
    </source>
</evidence>
<feature type="domain" description="Mur ligase N-terminal catalytic" evidence="12">
    <location>
        <begin position="25"/>
        <end position="96"/>
    </location>
</feature>
<keyword evidence="5 10" id="KW-0067">ATP-binding</keyword>
<comment type="similarity">
    <text evidence="10">Belongs to the MurCDEF family. MurF subfamily.</text>
</comment>
<dbReference type="InterPro" id="IPR035911">
    <property type="entry name" value="MurE/MurF_N"/>
</dbReference>
<comment type="catalytic activity">
    <reaction evidence="10 11">
        <text>D-alanyl-D-alanine + UDP-N-acetyl-alpha-D-muramoyl-L-alanyl-gamma-D-glutamyl-meso-2,6-diaminopimelate + ATP = UDP-N-acetyl-alpha-D-muramoyl-L-alanyl-gamma-D-glutamyl-meso-2,6-diaminopimeloyl-D-alanyl-D-alanine + ADP + phosphate + H(+)</text>
        <dbReference type="Rhea" id="RHEA:28374"/>
        <dbReference type="ChEBI" id="CHEBI:15378"/>
        <dbReference type="ChEBI" id="CHEBI:30616"/>
        <dbReference type="ChEBI" id="CHEBI:43474"/>
        <dbReference type="ChEBI" id="CHEBI:57822"/>
        <dbReference type="ChEBI" id="CHEBI:61386"/>
        <dbReference type="ChEBI" id="CHEBI:83905"/>
        <dbReference type="ChEBI" id="CHEBI:456216"/>
        <dbReference type="EC" id="6.3.2.10"/>
    </reaction>
</comment>
<keyword evidence="3 10" id="KW-0132">Cell division</keyword>
<dbReference type="Gene3D" id="3.90.190.20">
    <property type="entry name" value="Mur ligase, C-terminal domain"/>
    <property type="match status" value="1"/>
</dbReference>
<dbReference type="GO" id="GO:0051301">
    <property type="term" value="P:cell division"/>
    <property type="evidence" value="ECO:0007669"/>
    <property type="project" value="UniProtKB-KW"/>
</dbReference>
<evidence type="ECO:0000259" key="14">
    <source>
        <dbReference type="Pfam" id="PF08245"/>
    </source>
</evidence>
<feature type="domain" description="Mur ligase central" evidence="14">
    <location>
        <begin position="108"/>
        <end position="294"/>
    </location>
</feature>
<evidence type="ECO:0000256" key="6">
    <source>
        <dbReference type="ARBA" id="ARBA00022960"/>
    </source>
</evidence>
<dbReference type="EMBL" id="VUMM01000003">
    <property type="protein sequence ID" value="MSS01024.1"/>
    <property type="molecule type" value="Genomic_DNA"/>
</dbReference>
<evidence type="ECO:0000256" key="9">
    <source>
        <dbReference type="ARBA" id="ARBA00023316"/>
    </source>
</evidence>
<gene>
    <name evidence="10" type="primary">murF</name>
    <name evidence="15" type="ORF">FYJ50_02635</name>
</gene>
<dbReference type="SUPFAM" id="SSF63418">
    <property type="entry name" value="MurE/MurF N-terminal domain"/>
    <property type="match status" value="1"/>
</dbReference>
<dbReference type="RefSeq" id="WP_154459499.1">
    <property type="nucleotide sequence ID" value="NZ_JAQYTQ010000017.1"/>
</dbReference>
<evidence type="ECO:0000313" key="15">
    <source>
        <dbReference type="EMBL" id="MSS01024.1"/>
    </source>
</evidence>
<evidence type="ECO:0000259" key="12">
    <source>
        <dbReference type="Pfam" id="PF01225"/>
    </source>
</evidence>
<dbReference type="Pfam" id="PF02875">
    <property type="entry name" value="Mur_ligase_C"/>
    <property type="match status" value="1"/>
</dbReference>
<evidence type="ECO:0000256" key="7">
    <source>
        <dbReference type="ARBA" id="ARBA00022984"/>
    </source>
</evidence>
<evidence type="ECO:0000256" key="10">
    <source>
        <dbReference type="HAMAP-Rule" id="MF_02019"/>
    </source>
</evidence>